<dbReference type="PANTHER" id="PTHR21696:SF2">
    <property type="entry name" value="PROTEIN UNC-79 HOMOLOG"/>
    <property type="match status" value="1"/>
</dbReference>
<feature type="compositionally biased region" description="Polar residues" evidence="1">
    <location>
        <begin position="47"/>
        <end position="58"/>
    </location>
</feature>
<name>A0ABD2PWA8_9PLAT</name>
<reference evidence="2 3" key="1">
    <citation type="submission" date="2024-11" db="EMBL/GenBank/DDBJ databases">
        <title>Adaptive evolution of stress response genes in parasites aligns with host niche diversity.</title>
        <authorList>
            <person name="Hahn C."/>
            <person name="Resl P."/>
        </authorList>
    </citation>
    <scope>NUCLEOTIDE SEQUENCE [LARGE SCALE GENOMIC DNA]</scope>
    <source>
        <strain evidence="2">EGGRZ-B1_66</strain>
        <tissue evidence="2">Body</tissue>
    </source>
</reference>
<sequence>MSQKNVMHFGANVYFCNGLFYTEAPQSVIPAAAILVGAIRVTHSQATANSSSQGQTGPNPVGGVQAMSSTNEEVIGAQFKSAIAQFVALELSRNSNVSDLEALSQLNYGLLANIDDTHYTTLQPTPSLMTQPVSSSTSPTSLIQSGQMSQPTIVNDPTSVTSLGGERNKNPQSLSSPGNMTMPSTPGISTTTQSPNYQSIFRHDCPLLHHLPWLKSTQQISSQQGPREFLVAVERARTLTWILIGANVHLGLTQDTTGINCRPVPLCLVRIIADVVKNILLGYPDQQKVSLNCRALMLLQHQSVVIMSALSQVFNLCLQWTVYCEAVASVSSDKTTYQVALTTAFEFWLRIMPTLYGILENSEDVSSDPASLHWQLLILSNHLWHRSEILSKTDFCVQFSSRVVLILRIVIPQKSTFPPRSIEGLQ</sequence>
<dbReference type="EMBL" id="JBJKFK010002049">
    <property type="protein sequence ID" value="KAL3311729.1"/>
    <property type="molecule type" value="Genomic_DNA"/>
</dbReference>
<keyword evidence="3" id="KW-1185">Reference proteome</keyword>
<evidence type="ECO:0000313" key="2">
    <source>
        <dbReference type="EMBL" id="KAL3311729.1"/>
    </source>
</evidence>
<evidence type="ECO:0000313" key="3">
    <source>
        <dbReference type="Proteomes" id="UP001626550"/>
    </source>
</evidence>
<organism evidence="2 3">
    <name type="scientific">Cichlidogyrus casuarinus</name>
    <dbReference type="NCBI Taxonomy" id="1844966"/>
    <lineage>
        <taxon>Eukaryota</taxon>
        <taxon>Metazoa</taxon>
        <taxon>Spiralia</taxon>
        <taxon>Lophotrochozoa</taxon>
        <taxon>Platyhelminthes</taxon>
        <taxon>Monogenea</taxon>
        <taxon>Monopisthocotylea</taxon>
        <taxon>Dactylogyridea</taxon>
        <taxon>Ancyrocephalidae</taxon>
        <taxon>Cichlidogyrus</taxon>
    </lineage>
</organism>
<feature type="compositionally biased region" description="Low complexity" evidence="1">
    <location>
        <begin position="132"/>
        <end position="141"/>
    </location>
</feature>
<comment type="caution">
    <text evidence="2">The sequence shown here is derived from an EMBL/GenBank/DDBJ whole genome shotgun (WGS) entry which is preliminary data.</text>
</comment>
<feature type="region of interest" description="Disordered" evidence="1">
    <location>
        <begin position="47"/>
        <end position="66"/>
    </location>
</feature>
<evidence type="ECO:0000256" key="1">
    <source>
        <dbReference type="SAM" id="MobiDB-lite"/>
    </source>
</evidence>
<feature type="compositionally biased region" description="Polar residues" evidence="1">
    <location>
        <begin position="142"/>
        <end position="162"/>
    </location>
</feature>
<dbReference type="AlphaFoldDB" id="A0ABD2PWA8"/>
<dbReference type="Proteomes" id="UP001626550">
    <property type="component" value="Unassembled WGS sequence"/>
</dbReference>
<accession>A0ABD2PWA8</accession>
<feature type="region of interest" description="Disordered" evidence="1">
    <location>
        <begin position="126"/>
        <end position="195"/>
    </location>
</feature>
<feature type="compositionally biased region" description="Polar residues" evidence="1">
    <location>
        <begin position="170"/>
        <end position="195"/>
    </location>
</feature>
<protein>
    <submittedName>
        <fullName evidence="2">Protein unc-79</fullName>
    </submittedName>
</protein>
<dbReference type="PANTHER" id="PTHR21696">
    <property type="entry name" value="PROTEIN UNC-79 HOMOLOG"/>
    <property type="match status" value="1"/>
</dbReference>
<dbReference type="InterPro" id="IPR024855">
    <property type="entry name" value="UNC79"/>
</dbReference>
<gene>
    <name evidence="2" type="primary">UNC79_5</name>
    <name evidence="2" type="ORF">Ciccas_009689</name>
</gene>
<proteinExistence type="predicted"/>